<feature type="transmembrane region" description="Helical" evidence="1">
    <location>
        <begin position="66"/>
        <end position="91"/>
    </location>
</feature>
<dbReference type="EMBL" id="JACOPF010000006">
    <property type="protein sequence ID" value="MBC5690635.1"/>
    <property type="molecule type" value="Genomic_DNA"/>
</dbReference>
<feature type="transmembrane region" description="Helical" evidence="1">
    <location>
        <begin position="12"/>
        <end position="33"/>
    </location>
</feature>
<comment type="caution">
    <text evidence="2">The sequence shown here is derived from an EMBL/GenBank/DDBJ whole genome shotgun (WGS) entry which is preliminary data.</text>
</comment>
<dbReference type="Gene3D" id="3.40.190.10">
    <property type="entry name" value="Periplasmic binding protein-like II"/>
    <property type="match status" value="1"/>
</dbReference>
<dbReference type="Gene3D" id="3.40.630.190">
    <property type="entry name" value="LCP protein"/>
    <property type="match status" value="1"/>
</dbReference>
<keyword evidence="1" id="KW-0472">Membrane</keyword>
<keyword evidence="1" id="KW-1133">Transmembrane helix</keyword>
<dbReference type="Proteomes" id="UP000652477">
    <property type="component" value="Unassembled WGS sequence"/>
</dbReference>
<accession>A0A923LLR7</accession>
<feature type="transmembrane region" description="Helical" evidence="1">
    <location>
        <begin position="39"/>
        <end position="59"/>
    </location>
</feature>
<gene>
    <name evidence="2" type="ORF">H8S37_17115</name>
</gene>
<organism evidence="2 3">
    <name type="scientific">Mediterraneibacter hominis</name>
    <dbReference type="NCBI Taxonomy" id="2763054"/>
    <lineage>
        <taxon>Bacteria</taxon>
        <taxon>Bacillati</taxon>
        <taxon>Bacillota</taxon>
        <taxon>Clostridia</taxon>
        <taxon>Lachnospirales</taxon>
        <taxon>Lachnospiraceae</taxon>
        <taxon>Mediterraneibacter</taxon>
    </lineage>
</organism>
<evidence type="ECO:0000313" key="2">
    <source>
        <dbReference type="EMBL" id="MBC5690635.1"/>
    </source>
</evidence>
<protein>
    <recommendedName>
        <fullName evidence="4">Cell envelope-related transcriptional attenuator domain-containing protein</fullName>
    </recommendedName>
</protein>
<proteinExistence type="predicted"/>
<evidence type="ECO:0008006" key="4">
    <source>
        <dbReference type="Google" id="ProtNLM"/>
    </source>
</evidence>
<feature type="non-terminal residue" evidence="2">
    <location>
        <position position="282"/>
    </location>
</feature>
<name>A0A923LLR7_9FIRM</name>
<reference evidence="2" key="1">
    <citation type="submission" date="2020-08" db="EMBL/GenBank/DDBJ databases">
        <title>Genome public.</title>
        <authorList>
            <person name="Liu C."/>
            <person name="Sun Q."/>
        </authorList>
    </citation>
    <scope>NUCLEOTIDE SEQUENCE</scope>
    <source>
        <strain evidence="2">NSJ-55</strain>
    </source>
</reference>
<keyword evidence="1" id="KW-0812">Transmembrane</keyword>
<keyword evidence="3" id="KW-1185">Reference proteome</keyword>
<sequence length="282" mass="31264">MMKNQRTKRIWYKLTGYFFIALYALCAIAFLTFCADLHMFPVTYMVIAAAVFAIFGVIFAIMQEKFILSIVSDILCTLLAAGCIFGCYYIHKTNTTIQEVATADKQTDIVSVYVMKEDPAQSIEDAADYSFGISTTIDRKNTDKTVKKLEETLGNTLDTQEYDNVFDMADDLKEGKLGAIILNSAYLGIIADVEGYEWAGTDLREITNVAHEAEEEETAAVPDNVPDTFIMYLSGIDTYGGVSARSRSDVNILAVVNTETKNVLLLSTPRDYYVEYSVTGGA</sequence>
<dbReference type="AlphaFoldDB" id="A0A923LLR7"/>
<evidence type="ECO:0000256" key="1">
    <source>
        <dbReference type="SAM" id="Phobius"/>
    </source>
</evidence>
<evidence type="ECO:0000313" key="3">
    <source>
        <dbReference type="Proteomes" id="UP000652477"/>
    </source>
</evidence>